<accession>A0ABV1X493</accession>
<reference evidence="2 3" key="1">
    <citation type="submission" date="2024-06" db="EMBL/GenBank/DDBJ databases">
        <title>The Natural Products Discovery Center: Release of the First 8490 Sequenced Strains for Exploring Actinobacteria Biosynthetic Diversity.</title>
        <authorList>
            <person name="Kalkreuter E."/>
            <person name="Kautsar S.A."/>
            <person name="Yang D."/>
            <person name="Bader C.D."/>
            <person name="Teijaro C.N."/>
            <person name="Fluegel L."/>
            <person name="Davis C.M."/>
            <person name="Simpson J.R."/>
            <person name="Lauterbach L."/>
            <person name="Steele A.D."/>
            <person name="Gui C."/>
            <person name="Meng S."/>
            <person name="Li G."/>
            <person name="Viehrig K."/>
            <person name="Ye F."/>
            <person name="Su P."/>
            <person name="Kiefer A.F."/>
            <person name="Nichols A."/>
            <person name="Cepeda A.J."/>
            <person name="Yan W."/>
            <person name="Fan B."/>
            <person name="Jiang Y."/>
            <person name="Adhikari A."/>
            <person name="Zheng C.-J."/>
            <person name="Schuster L."/>
            <person name="Cowan T.M."/>
            <person name="Smanski M.J."/>
            <person name="Chevrette M.G."/>
            <person name="De Carvalho L.P.S."/>
            <person name="Shen B."/>
        </authorList>
    </citation>
    <scope>NUCLEOTIDE SEQUENCE [LARGE SCALE GENOMIC DNA]</scope>
    <source>
        <strain evidence="2 3">NPDC000234</strain>
    </source>
</reference>
<dbReference type="Pfam" id="PF00753">
    <property type="entry name" value="Lactamase_B"/>
    <property type="match status" value="1"/>
</dbReference>
<dbReference type="EMBL" id="JBEPEK010000276">
    <property type="protein sequence ID" value="MER7183824.1"/>
    <property type="molecule type" value="Genomic_DNA"/>
</dbReference>
<dbReference type="Proteomes" id="UP001474181">
    <property type="component" value="Unassembled WGS sequence"/>
</dbReference>
<dbReference type="InterPro" id="IPR050855">
    <property type="entry name" value="NDM-1-like"/>
</dbReference>
<evidence type="ECO:0000313" key="2">
    <source>
        <dbReference type="EMBL" id="MER7183824.1"/>
    </source>
</evidence>
<sequence>MSSDVLTVDVYVAPMRPFAGAPAQGPGDDPMWSPMSSTLIAGAEEAVLVDTLVTLDQVDALAEWVRGFGKRITGVYITHGHQDHWIGLARLREHFPDARGIATPEVVERARFEAADPGLSAYWKASFPGELPQTAVLPEPLDAAEFELEGQLLRAVSVGQGDTEHSTVLHVPSAAAVVGGDVVYNGVHMMTAETDEQSREAWIAGLDAVAALNPRIVVAGHKSVGAPDLPESIGASQQYLRDFSRIVNEGGSVEEIVEAMLELHGGRDNPRTLWHSARTAVAKRA</sequence>
<dbReference type="CDD" id="cd07739">
    <property type="entry name" value="metallo-hydrolase-like_MBL-fold"/>
    <property type="match status" value="1"/>
</dbReference>
<dbReference type="SMART" id="SM00849">
    <property type="entry name" value="Lactamase_B"/>
    <property type="match status" value="1"/>
</dbReference>
<feature type="domain" description="Metallo-beta-lactamase" evidence="1">
    <location>
        <begin position="34"/>
        <end position="221"/>
    </location>
</feature>
<evidence type="ECO:0000259" key="1">
    <source>
        <dbReference type="SMART" id="SM00849"/>
    </source>
</evidence>
<name>A0ABV1X493_9ACTN</name>
<dbReference type="PANTHER" id="PTHR42951:SF14">
    <property type="entry name" value="METALLO-BETA-LACTAMASE SUPERFAMILY PROTEIN"/>
    <property type="match status" value="1"/>
</dbReference>
<gene>
    <name evidence="2" type="ORF">ABT404_30860</name>
</gene>
<dbReference type="Gene3D" id="3.60.15.10">
    <property type="entry name" value="Ribonuclease Z/Hydroxyacylglutathione hydrolase-like"/>
    <property type="match status" value="1"/>
</dbReference>
<dbReference type="InterPro" id="IPR036866">
    <property type="entry name" value="RibonucZ/Hydroxyglut_hydro"/>
</dbReference>
<organism evidence="2 3">
    <name type="scientific">Streptomyces hyaluromycini</name>
    <dbReference type="NCBI Taxonomy" id="1377993"/>
    <lineage>
        <taxon>Bacteria</taxon>
        <taxon>Bacillati</taxon>
        <taxon>Actinomycetota</taxon>
        <taxon>Actinomycetes</taxon>
        <taxon>Kitasatosporales</taxon>
        <taxon>Streptomycetaceae</taxon>
        <taxon>Streptomyces</taxon>
    </lineage>
</organism>
<dbReference type="RefSeq" id="WP_350785453.1">
    <property type="nucleotide sequence ID" value="NZ_JBEPEK010000276.1"/>
</dbReference>
<comment type="caution">
    <text evidence="2">The sequence shown here is derived from an EMBL/GenBank/DDBJ whole genome shotgun (WGS) entry which is preliminary data.</text>
</comment>
<protein>
    <submittedName>
        <fullName evidence="2">MBL fold metallo-hydrolase</fullName>
    </submittedName>
</protein>
<evidence type="ECO:0000313" key="3">
    <source>
        <dbReference type="Proteomes" id="UP001474181"/>
    </source>
</evidence>
<proteinExistence type="predicted"/>
<dbReference type="InterPro" id="IPR001279">
    <property type="entry name" value="Metallo-B-lactamas"/>
</dbReference>
<dbReference type="PANTHER" id="PTHR42951">
    <property type="entry name" value="METALLO-BETA-LACTAMASE DOMAIN-CONTAINING"/>
    <property type="match status" value="1"/>
</dbReference>
<dbReference type="SUPFAM" id="SSF56281">
    <property type="entry name" value="Metallo-hydrolase/oxidoreductase"/>
    <property type="match status" value="1"/>
</dbReference>
<keyword evidence="3" id="KW-1185">Reference proteome</keyword>